<evidence type="ECO:0000256" key="2">
    <source>
        <dbReference type="SAM" id="Phobius"/>
    </source>
</evidence>
<proteinExistence type="predicted"/>
<sequence>MSHHGIFERQGQAARTKTWPVSSPGTGWVSTKNNTKKAGKVKEVQIDVNALESDLMRGTMKLDDPSMSLICRVPDILRRHNSRAYTPNAFSIGPFHYHKQHLKATEKIKLQYLKSLIDRLYNSTNSNSKAKVVRDLIESVRNVGQEAREFYEGDIGMSMDNFVKVLVLDGCFLIELFRRHMKSKLREKDDPVFTVGCMFQFIQHDLILLENQIPWLVLDLLFNMTMEDAESLKSLVLPFFSNIYSLKTNLLLSNEHADSVKKLECNHILHLLGSSMYSTCDVVSNKNISNERTNWMDNWKPMPTATILHEAGIKFEKDESTKSILDIKFDRHGGVLKIPPLLIDEITEPLLRNLIAYEQCAPSFQSVFTSYAMLMDNLINTAEDIKILCDGDVMDNWLNPEDGIELFNKIYIDACIKDFYYCDLTEAVNKYCKRRWPRNRALLKHNYFKTPCATISFLAAVTLLLLTLVQTVFTIIKYSCSPSPIKRYGRSISRIKVEKSIKIDLRHRCGDNLKFYNEDGLEEIQECHV</sequence>
<dbReference type="AlphaFoldDB" id="A0A7J6HQ94"/>
<reference evidence="3 4" key="1">
    <citation type="journal article" date="2020" name="bioRxiv">
        <title>Sequence and annotation of 42 cannabis genomes reveals extensive copy number variation in cannabinoid synthesis and pathogen resistance genes.</title>
        <authorList>
            <person name="Mckernan K.J."/>
            <person name="Helbert Y."/>
            <person name="Kane L.T."/>
            <person name="Ebling H."/>
            <person name="Zhang L."/>
            <person name="Liu B."/>
            <person name="Eaton Z."/>
            <person name="Mclaughlin S."/>
            <person name="Kingan S."/>
            <person name="Baybayan P."/>
            <person name="Concepcion G."/>
            <person name="Jordan M."/>
            <person name="Riva A."/>
            <person name="Barbazuk W."/>
            <person name="Harkins T."/>
        </authorList>
    </citation>
    <scope>NUCLEOTIDE SEQUENCE [LARGE SCALE GENOMIC DNA]</scope>
    <source>
        <strain evidence="4">cv. Jamaican Lion 4</strain>
        <tissue evidence="3">Leaf</tissue>
    </source>
</reference>
<evidence type="ECO:0000313" key="4">
    <source>
        <dbReference type="Proteomes" id="UP000583929"/>
    </source>
</evidence>
<dbReference type="PANTHER" id="PTHR31170:SF17">
    <property type="match status" value="1"/>
</dbReference>
<name>A0A7J6HQ94_CANSA</name>
<dbReference type="InterPro" id="IPR004158">
    <property type="entry name" value="DUF247_pln"/>
</dbReference>
<dbReference type="PANTHER" id="PTHR31170">
    <property type="entry name" value="BNAC04G53230D PROTEIN"/>
    <property type="match status" value="1"/>
</dbReference>
<protein>
    <submittedName>
        <fullName evidence="3">Uncharacterized protein</fullName>
    </submittedName>
</protein>
<dbReference type="Pfam" id="PF03140">
    <property type="entry name" value="DUF247"/>
    <property type="match status" value="1"/>
</dbReference>
<dbReference type="EMBL" id="JAATIQ010000033">
    <property type="protein sequence ID" value="KAF4397452.1"/>
    <property type="molecule type" value="Genomic_DNA"/>
</dbReference>
<feature type="compositionally biased region" description="Polar residues" evidence="1">
    <location>
        <begin position="13"/>
        <end position="29"/>
    </location>
</feature>
<dbReference type="Proteomes" id="UP000583929">
    <property type="component" value="Unassembled WGS sequence"/>
</dbReference>
<evidence type="ECO:0000313" key="3">
    <source>
        <dbReference type="EMBL" id="KAF4397452.1"/>
    </source>
</evidence>
<comment type="caution">
    <text evidence="3">The sequence shown here is derived from an EMBL/GenBank/DDBJ whole genome shotgun (WGS) entry which is preliminary data.</text>
</comment>
<evidence type="ECO:0000256" key="1">
    <source>
        <dbReference type="SAM" id="MobiDB-lite"/>
    </source>
</evidence>
<gene>
    <name evidence="3" type="ORF">G4B88_027192</name>
</gene>
<feature type="transmembrane region" description="Helical" evidence="2">
    <location>
        <begin position="455"/>
        <end position="476"/>
    </location>
</feature>
<accession>A0A7J6HQ94</accession>
<keyword evidence="4" id="KW-1185">Reference proteome</keyword>
<keyword evidence="2" id="KW-1133">Transmembrane helix</keyword>
<feature type="region of interest" description="Disordered" evidence="1">
    <location>
        <begin position="1"/>
        <end position="29"/>
    </location>
</feature>
<organism evidence="3 4">
    <name type="scientific">Cannabis sativa</name>
    <name type="common">Hemp</name>
    <name type="synonym">Marijuana</name>
    <dbReference type="NCBI Taxonomy" id="3483"/>
    <lineage>
        <taxon>Eukaryota</taxon>
        <taxon>Viridiplantae</taxon>
        <taxon>Streptophyta</taxon>
        <taxon>Embryophyta</taxon>
        <taxon>Tracheophyta</taxon>
        <taxon>Spermatophyta</taxon>
        <taxon>Magnoliopsida</taxon>
        <taxon>eudicotyledons</taxon>
        <taxon>Gunneridae</taxon>
        <taxon>Pentapetalae</taxon>
        <taxon>rosids</taxon>
        <taxon>fabids</taxon>
        <taxon>Rosales</taxon>
        <taxon>Cannabaceae</taxon>
        <taxon>Cannabis</taxon>
    </lineage>
</organism>
<keyword evidence="2" id="KW-0812">Transmembrane</keyword>
<keyword evidence="2" id="KW-0472">Membrane</keyword>